<evidence type="ECO:0000256" key="3">
    <source>
        <dbReference type="ARBA" id="ARBA00006835"/>
    </source>
</evidence>
<dbReference type="GO" id="GO:0009561">
    <property type="term" value="P:megagametogenesis"/>
    <property type="evidence" value="ECO:0007669"/>
    <property type="project" value="UniProtKB-ARBA"/>
</dbReference>
<dbReference type="EC" id="2.7.7.6" evidence="15"/>
<dbReference type="SUPFAM" id="SSF50447">
    <property type="entry name" value="Translation proteins"/>
    <property type="match status" value="1"/>
</dbReference>
<dbReference type="PROSITE" id="PS01166">
    <property type="entry name" value="RNA_POL_BETA"/>
    <property type="match status" value="1"/>
</dbReference>
<evidence type="ECO:0000313" key="24">
    <source>
        <dbReference type="Proteomes" id="UP000195402"/>
    </source>
</evidence>
<dbReference type="GO" id="GO:1990904">
    <property type="term" value="C:ribonucleoprotein complex"/>
    <property type="evidence" value="ECO:0007669"/>
    <property type="project" value="UniProtKB-KW"/>
</dbReference>
<evidence type="ECO:0000259" key="19">
    <source>
        <dbReference type="Pfam" id="PF04563"/>
    </source>
</evidence>
<organism evidence="23 24">
    <name type="scientific">Macleaya cordata</name>
    <name type="common">Five-seeded plume-poppy</name>
    <name type="synonym">Bocconia cordata</name>
    <dbReference type="NCBI Taxonomy" id="56857"/>
    <lineage>
        <taxon>Eukaryota</taxon>
        <taxon>Viridiplantae</taxon>
        <taxon>Streptophyta</taxon>
        <taxon>Embryophyta</taxon>
        <taxon>Tracheophyta</taxon>
        <taxon>Spermatophyta</taxon>
        <taxon>Magnoliopsida</taxon>
        <taxon>Ranunculales</taxon>
        <taxon>Papaveraceae</taxon>
        <taxon>Papaveroideae</taxon>
        <taxon>Macleaya</taxon>
    </lineage>
</organism>
<evidence type="ECO:0000256" key="4">
    <source>
        <dbReference type="ARBA" id="ARBA00022478"/>
    </source>
</evidence>
<evidence type="ECO:0000256" key="13">
    <source>
        <dbReference type="ARBA" id="ARBA00048552"/>
    </source>
</evidence>
<dbReference type="AlphaFoldDB" id="A0A200R720"/>
<dbReference type="Pfam" id="PF04563">
    <property type="entry name" value="RNA_pol_Rpb2_1"/>
    <property type="match status" value="1"/>
</dbReference>
<dbReference type="InterPro" id="IPR009000">
    <property type="entry name" value="Transl_B-barrel_sf"/>
</dbReference>
<evidence type="ECO:0000259" key="20">
    <source>
        <dbReference type="Pfam" id="PF04565"/>
    </source>
</evidence>
<dbReference type="GO" id="GO:0006351">
    <property type="term" value="P:DNA-templated transcription"/>
    <property type="evidence" value="ECO:0007669"/>
    <property type="project" value="InterPro"/>
</dbReference>
<dbReference type="Pfam" id="PF00562">
    <property type="entry name" value="RNA_pol_Rpb2_6"/>
    <property type="match status" value="1"/>
</dbReference>
<dbReference type="FunFam" id="2.40.270.10:FF:000011">
    <property type="entry name" value="DNA-directed RNA polymerase subunit beta"/>
    <property type="match status" value="1"/>
</dbReference>
<dbReference type="GO" id="GO:0003899">
    <property type="term" value="F:DNA-directed RNA polymerase activity"/>
    <property type="evidence" value="ECO:0007669"/>
    <property type="project" value="UniProtKB-EC"/>
</dbReference>
<dbReference type="InterPro" id="IPR007642">
    <property type="entry name" value="RNA_pol_Rpb2_2"/>
</dbReference>
<dbReference type="InterPro" id="IPR007121">
    <property type="entry name" value="RNA_pol_bsu_CS"/>
</dbReference>
<feature type="domain" description="RNA polymerase Rpb2" evidence="20">
    <location>
        <begin position="428"/>
        <end position="491"/>
    </location>
</feature>
<dbReference type="OMA" id="LAYCSWC"/>
<dbReference type="GO" id="GO:0000428">
    <property type="term" value="C:DNA-directed RNA polymerase complex"/>
    <property type="evidence" value="ECO:0007669"/>
    <property type="project" value="UniProtKB-KW"/>
</dbReference>
<dbReference type="Pfam" id="PF04566">
    <property type="entry name" value="RNA_pol_Rpb2_4"/>
    <property type="match status" value="1"/>
</dbReference>
<keyword evidence="6 15" id="KW-0548">Nucleotidyltransferase</keyword>
<dbReference type="Pfam" id="PF04560">
    <property type="entry name" value="RNA_pol_Rpb2_7"/>
    <property type="match status" value="1"/>
</dbReference>
<dbReference type="InterPro" id="IPR037033">
    <property type="entry name" value="DNA-dir_RNAP_su2_hyb_sf"/>
</dbReference>
<evidence type="ECO:0000259" key="21">
    <source>
        <dbReference type="Pfam" id="PF04566"/>
    </source>
</evidence>
<dbReference type="InterPro" id="IPR007120">
    <property type="entry name" value="DNA-dir_RNAP_su2_dom"/>
</dbReference>
<evidence type="ECO:0000259" key="16">
    <source>
        <dbReference type="Pfam" id="PF00562"/>
    </source>
</evidence>
<evidence type="ECO:0000256" key="1">
    <source>
        <dbReference type="ARBA" id="ARBA00004123"/>
    </source>
</evidence>
<name>A0A200R720_MACCD</name>
<evidence type="ECO:0000259" key="17">
    <source>
        <dbReference type="Pfam" id="PF04560"/>
    </source>
</evidence>
<comment type="function">
    <text evidence="15">DNA-dependent RNA polymerase catalyzes the transcription of DNA into RNA using the four ribonucleoside triphosphates as substrates.</text>
</comment>
<comment type="subcellular location">
    <subcellularLocation>
        <location evidence="1">Nucleus</location>
    </subcellularLocation>
</comment>
<keyword evidence="11" id="KW-0539">Nucleus</keyword>
<dbReference type="SUPFAM" id="SSF64484">
    <property type="entry name" value="beta and beta-prime subunits of DNA dependent RNA-polymerase"/>
    <property type="match status" value="1"/>
</dbReference>
<dbReference type="FunFam" id="3.90.1110.10:FF:000006">
    <property type="entry name" value="DNA-directed RNA polymerase subunit beta"/>
    <property type="match status" value="1"/>
</dbReference>
<evidence type="ECO:0000256" key="8">
    <source>
        <dbReference type="ARBA" id="ARBA00022833"/>
    </source>
</evidence>
<feature type="domain" description="RNA polymerase Rpb2" evidence="17">
    <location>
        <begin position="1036"/>
        <end position="1114"/>
    </location>
</feature>
<evidence type="ECO:0000256" key="11">
    <source>
        <dbReference type="ARBA" id="ARBA00023242"/>
    </source>
</evidence>
<dbReference type="FunFam" id="3.90.1100.10:FF:000014">
    <property type="entry name" value="DNA-directed RNA polymerase subunit beta"/>
    <property type="match status" value="1"/>
</dbReference>
<dbReference type="Gene3D" id="3.30.160.810">
    <property type="match status" value="1"/>
</dbReference>
<dbReference type="InterPro" id="IPR007641">
    <property type="entry name" value="RNA_pol_Rpb2_7"/>
</dbReference>
<dbReference type="InterPro" id="IPR007646">
    <property type="entry name" value="RNA_pol_Rpb2_4"/>
</dbReference>
<keyword evidence="9 23" id="KW-0689">Ribosomal protein</keyword>
<dbReference type="InterPro" id="IPR007647">
    <property type="entry name" value="RNA_pol_Rpb2_5"/>
</dbReference>
<dbReference type="GO" id="GO:0005634">
    <property type="term" value="C:nucleus"/>
    <property type="evidence" value="ECO:0007669"/>
    <property type="project" value="UniProtKB-SubCell"/>
</dbReference>
<dbReference type="Pfam" id="PF04561">
    <property type="entry name" value="RNA_pol_Rpb2_2"/>
    <property type="match status" value="1"/>
</dbReference>
<keyword evidence="12" id="KW-0687">Ribonucleoprotein</keyword>
<evidence type="ECO:0000259" key="22">
    <source>
        <dbReference type="Pfam" id="PF04567"/>
    </source>
</evidence>
<dbReference type="GO" id="GO:0032549">
    <property type="term" value="F:ribonucleoside binding"/>
    <property type="evidence" value="ECO:0007669"/>
    <property type="project" value="InterPro"/>
</dbReference>
<evidence type="ECO:0000256" key="14">
    <source>
        <dbReference type="RuleBase" id="RU000434"/>
    </source>
</evidence>
<comment type="similarity">
    <text evidence="3 14">Belongs to the RNA polymerase beta chain family.</text>
</comment>
<dbReference type="Gene3D" id="2.40.50.150">
    <property type="match status" value="1"/>
</dbReference>
<protein>
    <recommendedName>
        <fullName evidence="15">DNA-directed RNA polymerase subunit beta</fullName>
        <ecNumber evidence="15">2.7.7.6</ecNumber>
    </recommendedName>
</protein>
<evidence type="ECO:0000256" key="10">
    <source>
        <dbReference type="ARBA" id="ARBA00023163"/>
    </source>
</evidence>
<dbReference type="EMBL" id="MVGT01000435">
    <property type="protein sequence ID" value="OVA18521.1"/>
    <property type="molecule type" value="Genomic_DNA"/>
</dbReference>
<dbReference type="OrthoDB" id="10248617at2759"/>
<dbReference type="Pfam" id="PF04565">
    <property type="entry name" value="RNA_pol_Rpb2_3"/>
    <property type="match status" value="1"/>
</dbReference>
<keyword evidence="8" id="KW-0862">Zinc</keyword>
<evidence type="ECO:0000256" key="6">
    <source>
        <dbReference type="ARBA" id="ARBA00022695"/>
    </source>
</evidence>
<comment type="similarity">
    <text evidence="2">Belongs to the universal ribosomal protein uL3 family.</text>
</comment>
<dbReference type="GO" id="GO:0005840">
    <property type="term" value="C:ribosome"/>
    <property type="evidence" value="ECO:0007669"/>
    <property type="project" value="UniProtKB-KW"/>
</dbReference>
<keyword evidence="4 15" id="KW-0240">DNA-directed RNA polymerase</keyword>
<evidence type="ECO:0000259" key="18">
    <source>
        <dbReference type="Pfam" id="PF04561"/>
    </source>
</evidence>
<dbReference type="FunFam" id="3.30.160.810:FF:000001">
    <property type="entry name" value="50S ribosomal protein L3"/>
    <property type="match status" value="1"/>
</dbReference>
<evidence type="ECO:0000256" key="7">
    <source>
        <dbReference type="ARBA" id="ARBA00022723"/>
    </source>
</evidence>
<dbReference type="InParanoid" id="A0A200R720"/>
<feature type="domain" description="RNA polymerase Rpb2" evidence="18">
    <location>
        <begin position="187"/>
        <end position="350"/>
    </location>
</feature>
<dbReference type="FunFam" id="3.90.1100.10:FF:000021">
    <property type="entry name" value="DNA-directed RNA polymerase subunit beta"/>
    <property type="match status" value="1"/>
</dbReference>
<feature type="domain" description="RNA polymerase Rpb2" evidence="21">
    <location>
        <begin position="528"/>
        <end position="593"/>
    </location>
</feature>
<dbReference type="InterPro" id="IPR007644">
    <property type="entry name" value="RNA_pol_bsu_protrusion"/>
</dbReference>
<reference evidence="23 24" key="1">
    <citation type="journal article" date="2017" name="Mol. Plant">
        <title>The Genome of Medicinal Plant Macleaya cordata Provides New Insights into Benzylisoquinoline Alkaloids Metabolism.</title>
        <authorList>
            <person name="Liu X."/>
            <person name="Liu Y."/>
            <person name="Huang P."/>
            <person name="Ma Y."/>
            <person name="Qing Z."/>
            <person name="Tang Q."/>
            <person name="Cao H."/>
            <person name="Cheng P."/>
            <person name="Zheng Y."/>
            <person name="Yuan Z."/>
            <person name="Zhou Y."/>
            <person name="Liu J."/>
            <person name="Tang Z."/>
            <person name="Zhuo Y."/>
            <person name="Zhang Y."/>
            <person name="Yu L."/>
            <person name="Huang J."/>
            <person name="Yang P."/>
            <person name="Peng Q."/>
            <person name="Zhang J."/>
            <person name="Jiang W."/>
            <person name="Zhang Z."/>
            <person name="Lin K."/>
            <person name="Ro D.K."/>
            <person name="Chen X."/>
            <person name="Xiong X."/>
            <person name="Shang Y."/>
            <person name="Huang S."/>
            <person name="Zeng J."/>
        </authorList>
    </citation>
    <scope>NUCLEOTIDE SEQUENCE [LARGE SCALE GENOMIC DNA]</scope>
    <source>
        <strain evidence="24">cv. BLH2017</strain>
        <tissue evidence="23">Root</tissue>
    </source>
</reference>
<dbReference type="InterPro" id="IPR014724">
    <property type="entry name" value="RNA_pol_RPB2_OB-fold"/>
</dbReference>
<dbReference type="GO" id="GO:0046872">
    <property type="term" value="F:metal ion binding"/>
    <property type="evidence" value="ECO:0007669"/>
    <property type="project" value="UniProtKB-KW"/>
</dbReference>
<dbReference type="Pfam" id="PF04567">
    <property type="entry name" value="RNA_pol_Rpb2_5"/>
    <property type="match status" value="1"/>
</dbReference>
<evidence type="ECO:0000256" key="5">
    <source>
        <dbReference type="ARBA" id="ARBA00022679"/>
    </source>
</evidence>
<dbReference type="InterPro" id="IPR015712">
    <property type="entry name" value="DNA-dir_RNA_pol_su2"/>
</dbReference>
<keyword evidence="24" id="KW-1185">Reference proteome</keyword>
<feature type="domain" description="DNA-directed RNA polymerase subunit 2 hybrid-binding" evidence="16">
    <location>
        <begin position="662"/>
        <end position="1034"/>
    </location>
</feature>
<keyword evidence="5 15" id="KW-0808">Transferase</keyword>
<evidence type="ECO:0000256" key="12">
    <source>
        <dbReference type="ARBA" id="ARBA00023274"/>
    </source>
</evidence>
<evidence type="ECO:0000256" key="9">
    <source>
        <dbReference type="ARBA" id="ARBA00022980"/>
    </source>
</evidence>
<dbReference type="Gene3D" id="3.90.1100.10">
    <property type="match status" value="2"/>
</dbReference>
<dbReference type="Gene3D" id="3.90.1800.10">
    <property type="entry name" value="RNA polymerase alpha subunit dimerisation domain"/>
    <property type="match status" value="1"/>
</dbReference>
<evidence type="ECO:0000256" key="2">
    <source>
        <dbReference type="ARBA" id="ARBA00006540"/>
    </source>
</evidence>
<dbReference type="InterPro" id="IPR007645">
    <property type="entry name" value="RNA_pol_Rpb2_3"/>
</dbReference>
<evidence type="ECO:0000313" key="23">
    <source>
        <dbReference type="EMBL" id="OVA18521.1"/>
    </source>
</evidence>
<dbReference type="Gene3D" id="2.40.270.10">
    <property type="entry name" value="DNA-directed RNA polymerase, subunit 2, domain 6"/>
    <property type="match status" value="1"/>
</dbReference>
<dbReference type="Proteomes" id="UP000195402">
    <property type="component" value="Unassembled WGS sequence"/>
</dbReference>
<evidence type="ECO:0000256" key="15">
    <source>
        <dbReference type="RuleBase" id="RU363031"/>
    </source>
</evidence>
<keyword evidence="7" id="KW-0479">Metal-binding</keyword>
<gene>
    <name evidence="23" type="ORF">BVC80_1831g45</name>
</gene>
<sequence length="1203" mass="134734">MGAPENVPIDKQFLAAPVKTAVDKFQLLPEFLKVRGLVKQHLDSFNYFVNTEIGKIIRANDRITSHLDPGTYLRYTGVRIGEPSVTFDHATEPLTPHGCRLSDMTYAAPIMVNVEYSIGSHDQREIRTKKDVCIGRLPIMLRSCRCVLNGKDEAELSRLGECPLDPGGYFVVKGTEKVILIQEQLSKNRIIIETDKKARLVASVTSSTDTTKSKTIIVMDKEKIYLQLNAFTKMIPITVIMKAMGMESDQEVVQMVGRDPRYSGLLLPSIQECAAENIYTQQQALEFLEKKEGRALNILRGVFLANVPVHQLNFRPKCIYVAVMLRRMMEAYLNKDAMDDKDYVGNKRLELSGQLISLLFEDLFKTMNSDIKKTIDMALAKPSRSSRTDISLYLLKGNITQGLERAISTGNWDLKRFKMHRKGMTQVVLARLSFIATVGHMTKISPQFEKSRKVSGPRALQPSQWGMLCPCDTPEGEACGLVKNLALMTHVTTDEEEGPLMSLCHSLGVEDLELLSAEELHTPNSFLVIFNGLILGKHRQPQRFASAMRKLRRAGKIGEFVSVFVNEKQASSYQRCVYIASDGGRVCRPLVIADKGISRIKEHHMKELRDGVRTFNDFLREGLIEYLDVNEQNNALIALYEGEAEPETTHFEIEPFTILGVCAGLIPFPHHNQSPRNTYQCAMGKQAMGNIAYNQLGRMDSLLYLLVYPQRPLLTTRTIELVGYDKLGAGQNATVAVMSYSGYDIEDAIVMNKSSLDRGFGRCIVMKKHSAIIEKYGNNTSDRIVRPQREGKDERMKILDDDGIAAPGEIIRPHDIYINKQSPMNTKDTIPSQDIKYKASIQTYKGPRGETAVVDRVALSTNVNNNLSIKFLFRHTRRPEVGDKFSSRHGQKGVCGTIIQQEDFPFSERGICPDLIMNPHGFPSRMTIGKMIELLGGKAGVSCGRFHYGSAFGEPSGHADRVEVISDTLVKHGFSYNGKDFIYSGITGSPLQAYIFMGPIYYQKLKHMVLDKMHARARGPRVMLTRQPTEGRSRDGGLRLGEMERDCLIAYGASMLIYERLMLSSDPFEVQVCRVCGLLGYYNYKLKAGICSTCKNGDNISTMKLPYACKLLFQVKTIDKEGFSALQIGCGQKKEKHLTKPEVGHFRAQGVPMKRKLREFPVSEDGLLPVGTLINVRHFVPGQYVDVTGITRGKGFQHLSCGG</sequence>
<accession>A0A200R720</accession>
<dbReference type="GO" id="GO:0003677">
    <property type="term" value="F:DNA binding"/>
    <property type="evidence" value="ECO:0007669"/>
    <property type="project" value="InterPro"/>
</dbReference>
<dbReference type="FunCoup" id="A0A200R720">
    <property type="interactions" value="3389"/>
</dbReference>
<dbReference type="PANTHER" id="PTHR20856">
    <property type="entry name" value="DNA-DIRECTED RNA POLYMERASE I SUBUNIT 2"/>
    <property type="match status" value="1"/>
</dbReference>
<proteinExistence type="inferred from homology"/>
<comment type="caution">
    <text evidence="23">The sequence shown here is derived from an EMBL/GenBank/DDBJ whole genome shotgun (WGS) entry which is preliminary data.</text>
</comment>
<dbReference type="CDD" id="cd00653">
    <property type="entry name" value="RNA_pol_B_RPB2"/>
    <property type="match status" value="1"/>
</dbReference>
<feature type="domain" description="RNA polymerase Rpb2" evidence="22">
    <location>
        <begin position="615"/>
        <end position="647"/>
    </location>
</feature>
<dbReference type="STRING" id="56857.A0A200R720"/>
<keyword evidence="10 15" id="KW-0804">Transcription</keyword>
<dbReference type="FunFam" id="2.40.270.10:FF:000006">
    <property type="entry name" value="DNA-directed RNA polymerase subunit beta"/>
    <property type="match status" value="1"/>
</dbReference>
<comment type="catalytic activity">
    <reaction evidence="13 15">
        <text>RNA(n) + a ribonucleoside 5'-triphosphate = RNA(n+1) + diphosphate</text>
        <dbReference type="Rhea" id="RHEA:21248"/>
        <dbReference type="Rhea" id="RHEA-COMP:14527"/>
        <dbReference type="Rhea" id="RHEA-COMP:17342"/>
        <dbReference type="ChEBI" id="CHEBI:33019"/>
        <dbReference type="ChEBI" id="CHEBI:61557"/>
        <dbReference type="ChEBI" id="CHEBI:140395"/>
        <dbReference type="EC" id="2.7.7.6"/>
    </reaction>
</comment>
<feature type="domain" description="RNA polymerase beta subunit protrusion" evidence="19">
    <location>
        <begin position="36"/>
        <end position="384"/>
    </location>
</feature>